<dbReference type="EC" id="2.7.13.3" evidence="2"/>
<proteinExistence type="predicted"/>
<evidence type="ECO:0000313" key="6">
    <source>
        <dbReference type="EMBL" id="BCB76004.1"/>
    </source>
</evidence>
<dbReference type="InterPro" id="IPR004358">
    <property type="entry name" value="Sig_transdc_His_kin-like_C"/>
</dbReference>
<dbReference type="Gene3D" id="3.30.565.10">
    <property type="entry name" value="Histidine kinase-like ATPase, C-terminal domain"/>
    <property type="match status" value="1"/>
</dbReference>
<protein>
    <recommendedName>
        <fullName evidence="2">histidine kinase</fullName>
        <ecNumber evidence="2">2.7.13.3</ecNumber>
    </recommendedName>
</protein>
<keyword evidence="7" id="KW-1185">Reference proteome</keyword>
<comment type="catalytic activity">
    <reaction evidence="1">
        <text>ATP + protein L-histidine = ADP + protein N-phospho-L-histidine.</text>
        <dbReference type="EC" id="2.7.13.3"/>
    </reaction>
</comment>
<reference evidence="6 7" key="1">
    <citation type="submission" date="2020-03" db="EMBL/GenBank/DDBJ databases">
        <title>Whole genome shotgun sequence of Phytohabitans flavus NBRC 107702.</title>
        <authorList>
            <person name="Komaki H."/>
            <person name="Tamura T."/>
        </authorList>
    </citation>
    <scope>NUCLEOTIDE SEQUENCE [LARGE SCALE GENOMIC DNA]</scope>
    <source>
        <strain evidence="6 7">NBRC 107702</strain>
    </source>
</reference>
<dbReference type="KEGG" id="pfla:Pflav_024140"/>
<evidence type="ECO:0000256" key="3">
    <source>
        <dbReference type="ARBA" id="ARBA00023012"/>
    </source>
</evidence>
<accession>A0A6F8XQ95</accession>
<dbReference type="Pfam" id="PF02518">
    <property type="entry name" value="HATPase_c"/>
    <property type="match status" value="1"/>
</dbReference>
<evidence type="ECO:0000256" key="2">
    <source>
        <dbReference type="ARBA" id="ARBA00012438"/>
    </source>
</evidence>
<organism evidence="6 7">
    <name type="scientific">Phytohabitans flavus</name>
    <dbReference type="NCBI Taxonomy" id="1076124"/>
    <lineage>
        <taxon>Bacteria</taxon>
        <taxon>Bacillati</taxon>
        <taxon>Actinomycetota</taxon>
        <taxon>Actinomycetes</taxon>
        <taxon>Micromonosporales</taxon>
        <taxon>Micromonosporaceae</taxon>
    </lineage>
</organism>
<reference evidence="6 7" key="2">
    <citation type="submission" date="2020-03" db="EMBL/GenBank/DDBJ databases">
        <authorList>
            <person name="Ichikawa N."/>
            <person name="Kimura A."/>
            <person name="Kitahashi Y."/>
            <person name="Uohara A."/>
        </authorList>
    </citation>
    <scope>NUCLEOTIDE SEQUENCE [LARGE SCALE GENOMIC DNA]</scope>
    <source>
        <strain evidence="6 7">NBRC 107702</strain>
    </source>
</reference>
<dbReference type="EMBL" id="AP022870">
    <property type="protein sequence ID" value="BCB76004.1"/>
    <property type="molecule type" value="Genomic_DNA"/>
</dbReference>
<evidence type="ECO:0000256" key="4">
    <source>
        <dbReference type="SAM" id="MobiDB-lite"/>
    </source>
</evidence>
<dbReference type="SUPFAM" id="SSF55874">
    <property type="entry name" value="ATPase domain of HSP90 chaperone/DNA topoisomerase II/histidine kinase"/>
    <property type="match status" value="1"/>
</dbReference>
<feature type="region of interest" description="Disordered" evidence="4">
    <location>
        <begin position="117"/>
        <end position="151"/>
    </location>
</feature>
<dbReference type="InterPro" id="IPR036890">
    <property type="entry name" value="HATPase_C_sf"/>
</dbReference>
<dbReference type="GO" id="GO:0004673">
    <property type="term" value="F:protein histidine kinase activity"/>
    <property type="evidence" value="ECO:0007669"/>
    <property type="project" value="UniProtKB-EC"/>
</dbReference>
<dbReference type="Proteomes" id="UP000502508">
    <property type="component" value="Chromosome"/>
</dbReference>
<name>A0A6F8XQ95_9ACTN</name>
<feature type="domain" description="Histidine kinase/HSP90-like ATPase" evidence="5">
    <location>
        <begin position="46"/>
        <end position="95"/>
    </location>
</feature>
<evidence type="ECO:0000256" key="1">
    <source>
        <dbReference type="ARBA" id="ARBA00000085"/>
    </source>
</evidence>
<dbReference type="PRINTS" id="PR00344">
    <property type="entry name" value="BCTRLSENSOR"/>
</dbReference>
<keyword evidence="3" id="KW-0902">Two-component regulatory system</keyword>
<evidence type="ECO:0000259" key="5">
    <source>
        <dbReference type="Pfam" id="PF02518"/>
    </source>
</evidence>
<dbReference type="AlphaFoldDB" id="A0A6F8XQ95"/>
<evidence type="ECO:0000313" key="7">
    <source>
        <dbReference type="Proteomes" id="UP000502508"/>
    </source>
</evidence>
<sequence>MISGAAPCLGVALKSLRNGPSRPATIAGMKARRDRCWISGDEVRLRFYQAGDSRSRAGGGGLAIVASVVAAHRGQVSATATPGGGATFRVALPVDGEVGGRLSWPAARPAPAKAKLAEASRSWPPSQLIDSGPGHPRRRSWRGRQLVGGAPGARRGFRVCPRWRNWRGDIHRQAFGRL</sequence>
<dbReference type="GO" id="GO:0000160">
    <property type="term" value="P:phosphorelay signal transduction system"/>
    <property type="evidence" value="ECO:0007669"/>
    <property type="project" value="UniProtKB-KW"/>
</dbReference>
<dbReference type="InterPro" id="IPR003594">
    <property type="entry name" value="HATPase_dom"/>
</dbReference>
<gene>
    <name evidence="6" type="ORF">Pflav_024140</name>
</gene>